<feature type="domain" description="Activator of Hsp90 ATPase homologue 1/2-like C-terminal" evidence="2">
    <location>
        <begin position="13"/>
        <end position="138"/>
    </location>
</feature>
<dbReference type="InterPro" id="IPR013538">
    <property type="entry name" value="ASHA1/2-like_C"/>
</dbReference>
<dbReference type="Gene3D" id="3.30.530.20">
    <property type="match status" value="1"/>
</dbReference>
<organism evidence="3 4">
    <name type="scientific">Actinoalloteichus caeruleus DSM 43889</name>
    <dbReference type="NCBI Taxonomy" id="1120930"/>
    <lineage>
        <taxon>Bacteria</taxon>
        <taxon>Bacillati</taxon>
        <taxon>Actinomycetota</taxon>
        <taxon>Actinomycetes</taxon>
        <taxon>Pseudonocardiales</taxon>
        <taxon>Pseudonocardiaceae</taxon>
        <taxon>Actinoalloteichus</taxon>
        <taxon>Actinoalloteichus cyanogriseus</taxon>
    </lineage>
</organism>
<gene>
    <name evidence="3" type="ORF">G443_000035</name>
</gene>
<dbReference type="EMBL" id="AUBJ02000001">
    <property type="protein sequence ID" value="MCP2329765.1"/>
    <property type="molecule type" value="Genomic_DNA"/>
</dbReference>
<comment type="caution">
    <text evidence="3">The sequence shown here is derived from an EMBL/GenBank/DDBJ whole genome shotgun (WGS) entry which is preliminary data.</text>
</comment>
<evidence type="ECO:0000256" key="1">
    <source>
        <dbReference type="ARBA" id="ARBA00006817"/>
    </source>
</evidence>
<dbReference type="InterPro" id="IPR023393">
    <property type="entry name" value="START-like_dom_sf"/>
</dbReference>
<protein>
    <submittedName>
        <fullName evidence="3">Conserved protein YndB, AHSA1/START domain</fullName>
    </submittedName>
</protein>
<evidence type="ECO:0000313" key="4">
    <source>
        <dbReference type="Proteomes" id="UP000791080"/>
    </source>
</evidence>
<dbReference type="RefSeq" id="WP_051314050.1">
    <property type="nucleotide sequence ID" value="NZ_AUBJ02000001.1"/>
</dbReference>
<keyword evidence="4" id="KW-1185">Reference proteome</keyword>
<accession>A0ABT1JB86</accession>
<evidence type="ECO:0000259" key="2">
    <source>
        <dbReference type="Pfam" id="PF08327"/>
    </source>
</evidence>
<sequence length="145" mass="16229">MSDPAFVHEDVLDTTPSRLWAALTSGEITRRYWFDRRVESDWTVGSVVRFYDGDSDRVTDSGEVLEVDPTRRLVYSFRQEASDGGPASPATRVSFELRPLPGGKVRYRLVHDGLAGAEDVESWREGWTPILANLREYLAGHGATA</sequence>
<name>A0ABT1JB86_ACTCY</name>
<reference evidence="3 4" key="2">
    <citation type="submission" date="2022-06" db="EMBL/GenBank/DDBJ databases">
        <title>Genomic Encyclopedia of Type Strains, Phase I: the one thousand microbial genomes (KMG-I) project.</title>
        <authorList>
            <person name="Kyrpides N."/>
        </authorList>
    </citation>
    <scope>NUCLEOTIDE SEQUENCE [LARGE SCALE GENOMIC DNA]</scope>
    <source>
        <strain evidence="3 4">DSM 43889</strain>
    </source>
</reference>
<evidence type="ECO:0000313" key="3">
    <source>
        <dbReference type="EMBL" id="MCP2329765.1"/>
    </source>
</evidence>
<proteinExistence type="inferred from homology"/>
<dbReference type="Pfam" id="PF08327">
    <property type="entry name" value="AHSA1"/>
    <property type="match status" value="1"/>
</dbReference>
<reference evidence="3 4" key="1">
    <citation type="submission" date="2013-07" db="EMBL/GenBank/DDBJ databases">
        <authorList>
            <consortium name="DOE Joint Genome Institute"/>
            <person name="Reeve W."/>
            <person name="Huntemann M."/>
            <person name="Han J."/>
            <person name="Chen A."/>
            <person name="Kyrpides N."/>
            <person name="Mavromatis K."/>
            <person name="Markowitz V."/>
            <person name="Palaniappan K."/>
            <person name="Ivanova N."/>
            <person name="Schaumberg A."/>
            <person name="Pati A."/>
            <person name="Liolios K."/>
            <person name="Nordberg H.P."/>
            <person name="Cantor M.N."/>
            <person name="Hua S.X."/>
            <person name="Woyke T."/>
        </authorList>
    </citation>
    <scope>NUCLEOTIDE SEQUENCE [LARGE SCALE GENOMIC DNA]</scope>
    <source>
        <strain evidence="3 4">DSM 43889</strain>
    </source>
</reference>
<comment type="similarity">
    <text evidence="1">Belongs to the AHA1 family.</text>
</comment>
<dbReference type="Proteomes" id="UP000791080">
    <property type="component" value="Unassembled WGS sequence"/>
</dbReference>
<dbReference type="SUPFAM" id="SSF55961">
    <property type="entry name" value="Bet v1-like"/>
    <property type="match status" value="1"/>
</dbReference>